<dbReference type="EMBL" id="CAJVPS010045766">
    <property type="protein sequence ID" value="CAG8760016.1"/>
    <property type="molecule type" value="Genomic_DNA"/>
</dbReference>
<accession>A0A9N9NTX8</accession>
<dbReference type="AlphaFoldDB" id="A0A9N9NTX8"/>
<evidence type="ECO:0000313" key="2">
    <source>
        <dbReference type="Proteomes" id="UP000789508"/>
    </source>
</evidence>
<evidence type="ECO:0000313" key="1">
    <source>
        <dbReference type="EMBL" id="CAG8760016.1"/>
    </source>
</evidence>
<gene>
    <name evidence="1" type="ORF">ALEPTO_LOCUS13642</name>
</gene>
<feature type="non-terminal residue" evidence="1">
    <location>
        <position position="43"/>
    </location>
</feature>
<reference evidence="1" key="1">
    <citation type="submission" date="2021-06" db="EMBL/GenBank/DDBJ databases">
        <authorList>
            <person name="Kallberg Y."/>
            <person name="Tangrot J."/>
            <person name="Rosling A."/>
        </authorList>
    </citation>
    <scope>NUCLEOTIDE SEQUENCE</scope>
    <source>
        <strain evidence="1">FL130A</strain>
    </source>
</reference>
<organism evidence="1 2">
    <name type="scientific">Ambispora leptoticha</name>
    <dbReference type="NCBI Taxonomy" id="144679"/>
    <lineage>
        <taxon>Eukaryota</taxon>
        <taxon>Fungi</taxon>
        <taxon>Fungi incertae sedis</taxon>
        <taxon>Mucoromycota</taxon>
        <taxon>Glomeromycotina</taxon>
        <taxon>Glomeromycetes</taxon>
        <taxon>Archaeosporales</taxon>
        <taxon>Ambisporaceae</taxon>
        <taxon>Ambispora</taxon>
    </lineage>
</organism>
<keyword evidence="2" id="KW-1185">Reference proteome</keyword>
<protein>
    <submittedName>
        <fullName evidence="1">4232_t:CDS:1</fullName>
    </submittedName>
</protein>
<sequence length="43" mass="5040">TQIDETFKLIKPEVDEIIKQKQKEEYKGQLTQINEAKSTYLGL</sequence>
<dbReference type="Proteomes" id="UP000789508">
    <property type="component" value="Unassembled WGS sequence"/>
</dbReference>
<proteinExistence type="predicted"/>
<comment type="caution">
    <text evidence="1">The sequence shown here is derived from an EMBL/GenBank/DDBJ whole genome shotgun (WGS) entry which is preliminary data.</text>
</comment>
<name>A0A9N9NTX8_9GLOM</name>
<feature type="non-terminal residue" evidence="1">
    <location>
        <position position="1"/>
    </location>
</feature>